<reference evidence="1 2" key="1">
    <citation type="submission" date="2020-03" db="EMBL/GenBank/DDBJ databases">
        <title>Soil Listeria distribution.</title>
        <authorList>
            <person name="Liao J."/>
            <person name="Wiedmann M."/>
        </authorList>
    </citation>
    <scope>NUCLEOTIDE SEQUENCE [LARGE SCALE GENOMIC DNA]</scope>
    <source>
        <strain evidence="1 2">FSL L7-1614</strain>
    </source>
</reference>
<name>A0A841YY09_9LIST</name>
<dbReference type="AlphaFoldDB" id="A0A841YY09"/>
<dbReference type="RefSeq" id="WP_185389583.1">
    <property type="nucleotide sequence ID" value="NZ_JAARQN010000011.1"/>
</dbReference>
<sequence>MSSTASISLTQFIDFSTKVSTSARINFVKGVKDSPDYSPAIDYWKQLRDEIRRIHEKGLPITDLYHLSDNVSEAKRKNYIKNIRNYVNFIKKHDVEFFNTGKGFWQYDDLHIRTTPELGLKINGQNYLVKNYYKVKNNDSKITKKTFRLL</sequence>
<organism evidence="1 2">
    <name type="scientific">Listeria newyorkensis</name>
    <dbReference type="NCBI Taxonomy" id="1497681"/>
    <lineage>
        <taxon>Bacteria</taxon>
        <taxon>Bacillati</taxon>
        <taxon>Bacillota</taxon>
        <taxon>Bacilli</taxon>
        <taxon>Bacillales</taxon>
        <taxon>Listeriaceae</taxon>
        <taxon>Listeria</taxon>
    </lineage>
</organism>
<evidence type="ECO:0000313" key="2">
    <source>
        <dbReference type="Proteomes" id="UP000569903"/>
    </source>
</evidence>
<comment type="caution">
    <text evidence="1">The sequence shown here is derived from an EMBL/GenBank/DDBJ whole genome shotgun (WGS) entry which is preliminary data.</text>
</comment>
<proteinExistence type="predicted"/>
<protein>
    <submittedName>
        <fullName evidence="1">Uncharacterized protein</fullName>
    </submittedName>
</protein>
<evidence type="ECO:0000313" key="1">
    <source>
        <dbReference type="EMBL" id="MBC1458424.1"/>
    </source>
</evidence>
<dbReference type="Proteomes" id="UP000569903">
    <property type="component" value="Unassembled WGS sequence"/>
</dbReference>
<dbReference type="EMBL" id="JAARQN010000011">
    <property type="protein sequence ID" value="MBC1458424.1"/>
    <property type="molecule type" value="Genomic_DNA"/>
</dbReference>
<gene>
    <name evidence="1" type="ORF">HB850_11735</name>
</gene>
<accession>A0A841YY09</accession>